<dbReference type="Pfam" id="PF13557">
    <property type="entry name" value="Phenol_MetA_deg"/>
    <property type="match status" value="1"/>
</dbReference>
<gene>
    <name evidence="2" type="ORF">AB5I84_02650</name>
</gene>
<dbReference type="Proteomes" id="UP001562065">
    <property type="component" value="Unassembled WGS sequence"/>
</dbReference>
<protein>
    <submittedName>
        <fullName evidence="2">Transporter</fullName>
    </submittedName>
</protein>
<comment type="caution">
    <text evidence="2">The sequence shown here is derived from an EMBL/GenBank/DDBJ whole genome shotgun (WGS) entry which is preliminary data.</text>
</comment>
<evidence type="ECO:0000313" key="3">
    <source>
        <dbReference type="Proteomes" id="UP001562065"/>
    </source>
</evidence>
<evidence type="ECO:0000256" key="1">
    <source>
        <dbReference type="SAM" id="SignalP"/>
    </source>
</evidence>
<feature type="signal peptide" evidence="1">
    <location>
        <begin position="1"/>
        <end position="21"/>
    </location>
</feature>
<keyword evidence="3" id="KW-1185">Reference proteome</keyword>
<accession>A0ABV4ADV5</accession>
<dbReference type="RefSeq" id="WP_369454281.1">
    <property type="nucleotide sequence ID" value="NZ_JBGCUO010000001.1"/>
</dbReference>
<keyword evidence="1" id="KW-0732">Signal</keyword>
<proteinExistence type="predicted"/>
<sequence>MKKYLIWTSAALLGLSATAHAGHYVAGIEGTRAAAVPPPGFYYKGDAVHYGADDRNLDVDVTALANRLIFVSDTQVLGGQLGFETIIPLIQTDLEVKGVLKDKHGGIGDVFAGSFLGWHGERWHSVAGLGLWSDVGRNDHPADPGLGYSSLMLTLGGTYLLDSDGATSVSLLGRYEAPTRGAIDDQLTLEWALSRTVQGVDWSLVGYNQLGMDDDKSEAHAAGASVGYFWPSHGIGLEGAAYKEFTVKNEIGDNGPKGTLIRLSLVKAF</sequence>
<reference evidence="2 3" key="1">
    <citation type="submission" date="2024-07" db="EMBL/GenBank/DDBJ databases">
        <authorList>
            <person name="Ren Q."/>
        </authorList>
    </citation>
    <scope>NUCLEOTIDE SEQUENCE [LARGE SCALE GENOMIC DNA]</scope>
    <source>
        <strain evidence="2 3">REN37</strain>
    </source>
</reference>
<dbReference type="InterPro" id="IPR025737">
    <property type="entry name" value="FApF"/>
</dbReference>
<name>A0ABV4ADV5_9GAMM</name>
<feature type="chain" id="PRO_5047301632" evidence="1">
    <location>
        <begin position="22"/>
        <end position="269"/>
    </location>
</feature>
<organism evidence="2 3">
    <name type="scientific">Isoalcanivorax beigongshangi</name>
    <dbReference type="NCBI Taxonomy" id="3238810"/>
    <lineage>
        <taxon>Bacteria</taxon>
        <taxon>Pseudomonadati</taxon>
        <taxon>Pseudomonadota</taxon>
        <taxon>Gammaproteobacteria</taxon>
        <taxon>Oceanospirillales</taxon>
        <taxon>Alcanivoracaceae</taxon>
        <taxon>Isoalcanivorax</taxon>
    </lineage>
</organism>
<evidence type="ECO:0000313" key="2">
    <source>
        <dbReference type="EMBL" id="MEY1661043.1"/>
    </source>
</evidence>
<dbReference type="EMBL" id="JBGCUO010000001">
    <property type="protein sequence ID" value="MEY1661043.1"/>
    <property type="molecule type" value="Genomic_DNA"/>
</dbReference>